<comment type="caution">
    <text evidence="2">The sequence shown here is derived from an EMBL/GenBank/DDBJ whole genome shotgun (WGS) entry which is preliminary data.</text>
</comment>
<feature type="region of interest" description="Disordered" evidence="1">
    <location>
        <begin position="266"/>
        <end position="290"/>
    </location>
</feature>
<dbReference type="EMBL" id="JAGMVJ010000004">
    <property type="protein sequence ID" value="KAH7091630.1"/>
    <property type="molecule type" value="Genomic_DNA"/>
</dbReference>
<feature type="compositionally biased region" description="Basic residues" evidence="1">
    <location>
        <begin position="117"/>
        <end position="129"/>
    </location>
</feature>
<gene>
    <name evidence="2" type="ORF">FB567DRAFT_278428</name>
</gene>
<evidence type="ECO:0000256" key="1">
    <source>
        <dbReference type="SAM" id="MobiDB-lite"/>
    </source>
</evidence>
<feature type="compositionally biased region" description="Basic and acidic residues" evidence="1">
    <location>
        <begin position="45"/>
        <end position="59"/>
    </location>
</feature>
<feature type="compositionally biased region" description="Polar residues" evidence="1">
    <location>
        <begin position="60"/>
        <end position="69"/>
    </location>
</feature>
<accession>A0A8K0RBZ7</accession>
<evidence type="ECO:0000313" key="2">
    <source>
        <dbReference type="EMBL" id="KAH7091630.1"/>
    </source>
</evidence>
<sequence>MPKKHAPAYTTTKPNYVHPSLQSSRAAAPSTSSEPQTVNQRIAQLRREQAPRATIEQRNEISSSVSSRTVPPDLRRILHIPEVNAPKPKAGTRLRTRGLGGSRPPPGPAAPSSWLHTSRHAPKYTRNLRSKKTGDEAALRFGYLAMVTEEDFKRLPPPRSLQHHCLRTFAEHWIELSEYEQHYLPTIPIVLREALLSYLTIYGGDACLDFKSFKILYQSDGDNTSDWEEVRFLDLTGLLNEGFTINDVGRCLKRVHQQIPEDLEALSISDTSPKGKSKAPVQVADSWEEEADDVTPEPVLPAQLTTPHFTNLTRLSLAHPGQWASWPDLLKLSPSLNKITHLSLAYWPRPCLTPNATTTSMVSNYTRVALGGTPFYSDLDDDWHEASNILRRFSINTYSLQWLDLEGCQWIRALTWRPDTPNDTTTTTPIPPMSTSDTDSWTLTTALPGPDFNDSWRRITYLNLFQGWIPADKTSLQNMPAGVVPVQLMRWLRENGDRRDVAWKLNAQERGHVVAEWVNREKIARGVGAEIQGVRRRGEGSWCRVEFGWGGEKEG</sequence>
<protein>
    <recommendedName>
        <fullName evidence="4">Tafazzin</fullName>
    </recommendedName>
</protein>
<evidence type="ECO:0008006" key="4">
    <source>
        <dbReference type="Google" id="ProtNLM"/>
    </source>
</evidence>
<feature type="region of interest" description="Disordered" evidence="1">
    <location>
        <begin position="86"/>
        <end position="129"/>
    </location>
</feature>
<dbReference type="Proteomes" id="UP000813461">
    <property type="component" value="Unassembled WGS sequence"/>
</dbReference>
<proteinExistence type="predicted"/>
<dbReference type="OrthoDB" id="193467at2759"/>
<feature type="region of interest" description="Disordered" evidence="1">
    <location>
        <begin position="1"/>
        <end position="70"/>
    </location>
</feature>
<evidence type="ECO:0000313" key="3">
    <source>
        <dbReference type="Proteomes" id="UP000813461"/>
    </source>
</evidence>
<keyword evidence="3" id="KW-1185">Reference proteome</keyword>
<dbReference type="AlphaFoldDB" id="A0A8K0RBZ7"/>
<organism evidence="2 3">
    <name type="scientific">Paraphoma chrysanthemicola</name>
    <dbReference type="NCBI Taxonomy" id="798071"/>
    <lineage>
        <taxon>Eukaryota</taxon>
        <taxon>Fungi</taxon>
        <taxon>Dikarya</taxon>
        <taxon>Ascomycota</taxon>
        <taxon>Pezizomycotina</taxon>
        <taxon>Dothideomycetes</taxon>
        <taxon>Pleosporomycetidae</taxon>
        <taxon>Pleosporales</taxon>
        <taxon>Pleosporineae</taxon>
        <taxon>Phaeosphaeriaceae</taxon>
        <taxon>Paraphoma</taxon>
    </lineage>
</organism>
<name>A0A8K0RBZ7_9PLEO</name>
<feature type="compositionally biased region" description="Polar residues" evidence="1">
    <location>
        <begin position="9"/>
        <end position="42"/>
    </location>
</feature>
<reference evidence="2" key="1">
    <citation type="journal article" date="2021" name="Nat. Commun.">
        <title>Genetic determinants of endophytism in the Arabidopsis root mycobiome.</title>
        <authorList>
            <person name="Mesny F."/>
            <person name="Miyauchi S."/>
            <person name="Thiergart T."/>
            <person name="Pickel B."/>
            <person name="Atanasova L."/>
            <person name="Karlsson M."/>
            <person name="Huettel B."/>
            <person name="Barry K.W."/>
            <person name="Haridas S."/>
            <person name="Chen C."/>
            <person name="Bauer D."/>
            <person name="Andreopoulos W."/>
            <person name="Pangilinan J."/>
            <person name="LaButti K."/>
            <person name="Riley R."/>
            <person name="Lipzen A."/>
            <person name="Clum A."/>
            <person name="Drula E."/>
            <person name="Henrissat B."/>
            <person name="Kohler A."/>
            <person name="Grigoriev I.V."/>
            <person name="Martin F.M."/>
            <person name="Hacquard S."/>
        </authorList>
    </citation>
    <scope>NUCLEOTIDE SEQUENCE</scope>
    <source>
        <strain evidence="2">MPI-SDFR-AT-0120</strain>
    </source>
</reference>